<dbReference type="EMBL" id="AP024747">
    <property type="protein sequence ID" value="BCY25534.1"/>
    <property type="molecule type" value="Genomic_DNA"/>
</dbReference>
<proteinExistence type="predicted"/>
<dbReference type="Proteomes" id="UP000825072">
    <property type="component" value="Chromosome 1"/>
</dbReference>
<name>A0AAD1KQ41_9ACTN</name>
<dbReference type="AlphaFoldDB" id="A0AAD1KQ41"/>
<evidence type="ECO:0000313" key="1">
    <source>
        <dbReference type="EMBL" id="BCY25534.1"/>
    </source>
</evidence>
<protein>
    <submittedName>
        <fullName evidence="1">Uncharacterized protein</fullName>
    </submittedName>
</protein>
<dbReference type="GeneID" id="92880453"/>
<accession>A0AAD1KQ41</accession>
<gene>
    <name evidence="1" type="ORF">KB1_15240</name>
</gene>
<dbReference type="RefSeq" id="WP_002527624.1">
    <property type="nucleotide sequence ID" value="NZ_AP024747.1"/>
</dbReference>
<sequence>MSGRRLDVVGVGNDAKESPGVVLGGIMSSAPVATRIVAETSPVMLETSTWSLRPVWEAMNLLVGKAAMAASIIFGSALRTKLGEAM</sequence>
<reference evidence="1" key="1">
    <citation type="submission" date="2021-06" db="EMBL/GenBank/DDBJ databases">
        <title>Genome sequence of Cutibacterium modestum strain KB17-24694.</title>
        <authorList>
            <person name="Dekio I."/>
            <person name="Asahina A."/>
            <person name="Nishida M."/>
        </authorList>
    </citation>
    <scope>NUCLEOTIDE SEQUENCE</scope>
    <source>
        <strain evidence="1">KB17-24694</strain>
    </source>
</reference>
<organism evidence="1 2">
    <name type="scientific">Cutibacterium modestum</name>
    <dbReference type="NCBI Taxonomy" id="2559073"/>
    <lineage>
        <taxon>Bacteria</taxon>
        <taxon>Bacillati</taxon>
        <taxon>Actinomycetota</taxon>
        <taxon>Actinomycetes</taxon>
        <taxon>Propionibacteriales</taxon>
        <taxon>Propionibacteriaceae</taxon>
        <taxon>Cutibacterium</taxon>
    </lineage>
</organism>
<evidence type="ECO:0000313" key="2">
    <source>
        <dbReference type="Proteomes" id="UP000825072"/>
    </source>
</evidence>